<name>A0A0A7RYH3_FRIPE</name>
<dbReference type="Gene3D" id="3.40.800.10">
    <property type="entry name" value="Ureohydrolase domain"/>
    <property type="match status" value="1"/>
</dbReference>
<dbReference type="SUPFAM" id="SSF52768">
    <property type="entry name" value="Arginase/deacetylase"/>
    <property type="match status" value="1"/>
</dbReference>
<organism evidence="1 2">
    <name type="scientific">Frischella perrara</name>
    <dbReference type="NCBI Taxonomy" id="1267021"/>
    <lineage>
        <taxon>Bacteria</taxon>
        <taxon>Pseudomonadati</taxon>
        <taxon>Pseudomonadota</taxon>
        <taxon>Gammaproteobacteria</taxon>
        <taxon>Orbales</taxon>
        <taxon>Orbaceae</taxon>
        <taxon>Frischella</taxon>
    </lineage>
</organism>
<accession>A0A0A7RYH3</accession>
<dbReference type="STRING" id="1267021.FPB0191_00529"/>
<proteinExistence type="predicted"/>
<dbReference type="KEGG" id="fpp:FPB0191_00529"/>
<gene>
    <name evidence="1" type="ORF">FPB0191_00529</name>
</gene>
<keyword evidence="2" id="KW-1185">Reference proteome</keyword>
<dbReference type="HOGENOM" id="CLU_066809_0_0_6"/>
<evidence type="ECO:0000313" key="1">
    <source>
        <dbReference type="EMBL" id="AJA44360.1"/>
    </source>
</evidence>
<sequence length="293" mass="33537">MYNPVILNFDDSVGKIEPSLQINLTNYQETIRFGCSFARYNQLAAKLNAQLPKQIGTVLMGSGDYHHMSLMLIERLKSQLKPKQQIQVVIFDNHPDNMRYLFGIHCGSWVSYAAKLPFVSHVHVIGITSPDIGVFHAWENRLSPLIKNKLTYWCMDVNVGWAKLLGIQNAFLKFESPNDLIKSFIAEQYQDNSPVYLSIDKDVLSEEVVKTNWDQGKLKPYHLFDVISALNERIIGSDICGEISSFKYASRLKQFLSQLDDQPIIPESLLKTYQSQQHELNLELLSCLSHTNR</sequence>
<evidence type="ECO:0000313" key="2">
    <source>
        <dbReference type="Proteomes" id="UP000030901"/>
    </source>
</evidence>
<dbReference type="OrthoDB" id="8770139at2"/>
<dbReference type="EMBL" id="CP009056">
    <property type="protein sequence ID" value="AJA44360.1"/>
    <property type="molecule type" value="Genomic_DNA"/>
</dbReference>
<dbReference type="RefSeq" id="WP_039103807.1">
    <property type="nucleotide sequence ID" value="NZ_CP009056.1"/>
</dbReference>
<dbReference type="Proteomes" id="UP000030901">
    <property type="component" value="Chromosome"/>
</dbReference>
<dbReference type="AlphaFoldDB" id="A0A0A7RYH3"/>
<reference evidence="1 2" key="1">
    <citation type="journal article" date="2014" name="Appl. Environ. Microbiol.">
        <title>Gut symbionts from distinct hosts exhibit genotoxic activity via divergent colibactin biosynthetic pathways.</title>
        <authorList>
            <person name="Engel P."/>
            <person name="Vizcaino M.I."/>
            <person name="Crawford J.M."/>
        </authorList>
    </citation>
    <scope>NUCLEOTIDE SEQUENCE [LARGE SCALE GENOMIC DNA]</scope>
    <source>
        <strain evidence="1 2">PEB0191</strain>
    </source>
</reference>
<dbReference type="InterPro" id="IPR023696">
    <property type="entry name" value="Ureohydrolase_dom_sf"/>
</dbReference>
<protein>
    <submittedName>
        <fullName evidence="1">Arginase family</fullName>
    </submittedName>
</protein>